<feature type="domain" description="Pyrroline-5-carboxylate reductase catalytic N-terminal" evidence="3">
    <location>
        <begin position="34"/>
        <end position="119"/>
    </location>
</feature>
<proteinExistence type="inferred from homology"/>
<dbReference type="EMBL" id="JALLBG020000196">
    <property type="protein sequence ID" value="KAL3759820.1"/>
    <property type="molecule type" value="Genomic_DNA"/>
</dbReference>
<dbReference type="NCBIfam" id="TIGR00112">
    <property type="entry name" value="proC"/>
    <property type="match status" value="1"/>
</dbReference>
<dbReference type="HAMAP" id="MF_01925">
    <property type="entry name" value="P5C_reductase"/>
    <property type="match status" value="1"/>
</dbReference>
<name>A0ABD3M6Y3_9STRA</name>
<dbReference type="InterPro" id="IPR000304">
    <property type="entry name" value="Pyrroline-COOH_reductase"/>
</dbReference>
<evidence type="ECO:0000259" key="3">
    <source>
        <dbReference type="Pfam" id="PF03807"/>
    </source>
</evidence>
<evidence type="ECO:0000256" key="2">
    <source>
        <dbReference type="SAM" id="MobiDB-lite"/>
    </source>
</evidence>
<dbReference type="InterPro" id="IPR036291">
    <property type="entry name" value="NAD(P)-bd_dom_sf"/>
</dbReference>
<comment type="similarity">
    <text evidence="1">Belongs to the pyrroline-5-carboxylate reductase family.</text>
</comment>
<dbReference type="InterPro" id="IPR028939">
    <property type="entry name" value="P5C_Rdtase_cat_N"/>
</dbReference>
<accession>A0ABD3M6Y3</accession>
<feature type="region of interest" description="Disordered" evidence="2">
    <location>
        <begin position="332"/>
        <end position="387"/>
    </location>
</feature>
<sequence length="387" mass="41547">MIVSATACRLAKRLHTIRAHAFSSTVSTSNIFEKIAFLGTGKMSQAMLSPLITQNLQSPSSITAFDVSDVALSKAEEHFPGIRTATSIPDAINDSNLIVYAVKPQNVAKVHAEIRRAKLEGAANVRDDAIILSVVAGTPIQSYIDGAMVSKVARSMPNTPAQIGCGVTVWSCTETVDSIERKKIKRILDSFGKTVFVDDESFIDMSTSISGSGPAYIFLLMEAMIDAGVHMGFNRDTATTLVHHTLLGSTKFAMETGEHPGKTIIVVIAYKNFDMIFKPYIVLRQSAVLRNSVTSPAGTTASAIYELENGKFRTVIKDAIWACYRRSLEMGGKSSQVGPNRFSMPMQGSVEGGSDDGSSMGGKSNHHPVEPPMGEMGVPSSFGSKNN</sequence>
<organism evidence="5 6">
    <name type="scientific">Discostella pseudostelligera</name>
    <dbReference type="NCBI Taxonomy" id="259834"/>
    <lineage>
        <taxon>Eukaryota</taxon>
        <taxon>Sar</taxon>
        <taxon>Stramenopiles</taxon>
        <taxon>Ochrophyta</taxon>
        <taxon>Bacillariophyta</taxon>
        <taxon>Coscinodiscophyceae</taxon>
        <taxon>Thalassiosirophycidae</taxon>
        <taxon>Stephanodiscales</taxon>
        <taxon>Stephanodiscaceae</taxon>
        <taxon>Discostella</taxon>
    </lineage>
</organism>
<evidence type="ECO:0000256" key="1">
    <source>
        <dbReference type="ARBA" id="ARBA00005525"/>
    </source>
</evidence>
<evidence type="ECO:0000259" key="4">
    <source>
        <dbReference type="Pfam" id="PF14748"/>
    </source>
</evidence>
<gene>
    <name evidence="5" type="ORF">ACHAWU_007564</name>
</gene>
<keyword evidence="6" id="KW-1185">Reference proteome</keyword>
<reference evidence="5 6" key="1">
    <citation type="submission" date="2024-10" db="EMBL/GenBank/DDBJ databases">
        <title>Updated reference genomes for cyclostephanoid diatoms.</title>
        <authorList>
            <person name="Roberts W.R."/>
            <person name="Alverson A.J."/>
        </authorList>
    </citation>
    <scope>NUCLEOTIDE SEQUENCE [LARGE SCALE GENOMIC DNA]</scope>
    <source>
        <strain evidence="5 6">AJA232-27</strain>
    </source>
</reference>
<feature type="domain" description="Pyrroline-5-carboxylate reductase dimerisation" evidence="4">
    <location>
        <begin position="200"/>
        <end position="330"/>
    </location>
</feature>
<dbReference type="Gene3D" id="3.40.50.720">
    <property type="entry name" value="NAD(P)-binding Rossmann-like Domain"/>
    <property type="match status" value="1"/>
</dbReference>
<comment type="caution">
    <text evidence="5">The sequence shown here is derived from an EMBL/GenBank/DDBJ whole genome shotgun (WGS) entry which is preliminary data.</text>
</comment>
<dbReference type="SUPFAM" id="SSF48179">
    <property type="entry name" value="6-phosphogluconate dehydrogenase C-terminal domain-like"/>
    <property type="match status" value="2"/>
</dbReference>
<dbReference type="PANTHER" id="PTHR11645">
    <property type="entry name" value="PYRROLINE-5-CARBOXYLATE REDUCTASE"/>
    <property type="match status" value="1"/>
</dbReference>
<dbReference type="SUPFAM" id="SSF51735">
    <property type="entry name" value="NAD(P)-binding Rossmann-fold domains"/>
    <property type="match status" value="1"/>
</dbReference>
<evidence type="ECO:0000313" key="6">
    <source>
        <dbReference type="Proteomes" id="UP001530293"/>
    </source>
</evidence>
<dbReference type="InterPro" id="IPR029036">
    <property type="entry name" value="P5CR_dimer"/>
</dbReference>
<dbReference type="Gene3D" id="1.10.3730.10">
    <property type="entry name" value="ProC C-terminal domain-like"/>
    <property type="match status" value="1"/>
</dbReference>
<protein>
    <recommendedName>
        <fullName evidence="7">Pyrroline-5-carboxylate reductase</fullName>
    </recommendedName>
</protein>
<evidence type="ECO:0000313" key="5">
    <source>
        <dbReference type="EMBL" id="KAL3759820.1"/>
    </source>
</evidence>
<dbReference type="AlphaFoldDB" id="A0ABD3M6Y3"/>
<dbReference type="Pfam" id="PF03807">
    <property type="entry name" value="F420_oxidored"/>
    <property type="match status" value="1"/>
</dbReference>
<dbReference type="PANTHER" id="PTHR11645:SF66">
    <property type="entry name" value="PYRROLINE-5-CARBOXYLATE REDUCTASE"/>
    <property type="match status" value="1"/>
</dbReference>
<dbReference type="InterPro" id="IPR008927">
    <property type="entry name" value="6-PGluconate_DH-like_C_sf"/>
</dbReference>
<evidence type="ECO:0008006" key="7">
    <source>
        <dbReference type="Google" id="ProtNLM"/>
    </source>
</evidence>
<dbReference type="Proteomes" id="UP001530293">
    <property type="component" value="Unassembled WGS sequence"/>
</dbReference>
<dbReference type="Pfam" id="PF14748">
    <property type="entry name" value="P5CR_dimer"/>
    <property type="match status" value="1"/>
</dbReference>